<dbReference type="AlphaFoldDB" id="A0A379MLZ3"/>
<evidence type="ECO:0000256" key="1">
    <source>
        <dbReference type="SAM" id="MobiDB-lite"/>
    </source>
</evidence>
<evidence type="ECO:0000313" key="3">
    <source>
        <dbReference type="Proteomes" id="UP000254291"/>
    </source>
</evidence>
<feature type="compositionally biased region" description="Low complexity" evidence="1">
    <location>
        <begin position="8"/>
        <end position="32"/>
    </location>
</feature>
<evidence type="ECO:0000313" key="2">
    <source>
        <dbReference type="EMBL" id="SUE32618.1"/>
    </source>
</evidence>
<sequence length="313" mass="30489">MWPAGTLAADPGDATCAGPPAADTGAGPAETGVLDAPVVELRGCAGGGATGGGNTEPVPKPALNPREKSDEVAAPGAPPPPAAADGRPPAAGDTEDGSDDDSPALEDNELGDRPPVPADDNPLADGGLNPLPTEPSDEASPLPPDDTGVIGGVIAGVFDSHRGKLLASAGVPFSASVVSAFPPGVSPGSPEPVPVSPGVFPGSEAPGVSLPESVAPSLGRSSRGWPDSFHLGRSLVGRDGGGEPCGLSSAWMLSPLPPVWVVWSAGVIWPPPGIWLEGVPPMLAACSAIDAAVSVPTASASPCAAVMTASIAA</sequence>
<dbReference type="EMBL" id="UGQM01000005">
    <property type="protein sequence ID" value="SUE32618.1"/>
    <property type="molecule type" value="Genomic_DNA"/>
</dbReference>
<name>A0A379MLZ3_9MYCO</name>
<dbReference type="Proteomes" id="UP000254291">
    <property type="component" value="Unassembled WGS sequence"/>
</dbReference>
<organism evidence="2 3">
    <name type="scientific">Mycolicibacterium gilvum</name>
    <dbReference type="NCBI Taxonomy" id="1804"/>
    <lineage>
        <taxon>Bacteria</taxon>
        <taxon>Bacillati</taxon>
        <taxon>Actinomycetota</taxon>
        <taxon>Actinomycetes</taxon>
        <taxon>Mycobacteriales</taxon>
        <taxon>Mycobacteriaceae</taxon>
        <taxon>Mycolicibacterium</taxon>
    </lineage>
</organism>
<reference evidence="2 3" key="1">
    <citation type="submission" date="2018-06" db="EMBL/GenBank/DDBJ databases">
        <authorList>
            <consortium name="Pathogen Informatics"/>
            <person name="Doyle S."/>
        </authorList>
    </citation>
    <scope>NUCLEOTIDE SEQUENCE [LARGE SCALE GENOMIC DNA]</scope>
    <source>
        <strain evidence="2 3">NCTC10742</strain>
    </source>
</reference>
<accession>A0A379MLZ3</accession>
<gene>
    <name evidence="2" type="ORF">NCTC10742_05982</name>
</gene>
<feature type="compositionally biased region" description="Gly residues" evidence="1">
    <location>
        <begin position="44"/>
        <end position="54"/>
    </location>
</feature>
<feature type="compositionally biased region" description="Acidic residues" evidence="1">
    <location>
        <begin position="93"/>
        <end position="109"/>
    </location>
</feature>
<protein>
    <submittedName>
        <fullName evidence="2">Uncharacterized protein</fullName>
    </submittedName>
</protein>
<feature type="compositionally biased region" description="Low complexity" evidence="1">
    <location>
        <begin position="83"/>
        <end position="92"/>
    </location>
</feature>
<proteinExistence type="predicted"/>
<feature type="region of interest" description="Disordered" evidence="1">
    <location>
        <begin position="1"/>
        <end position="147"/>
    </location>
</feature>